<reference evidence="1 2" key="1">
    <citation type="submission" date="2019-10" db="EMBL/GenBank/DDBJ databases">
        <title>Assembly and Annotation for the nematode Trichostrongylus colubriformis.</title>
        <authorList>
            <person name="Martin J."/>
        </authorList>
    </citation>
    <scope>NUCLEOTIDE SEQUENCE [LARGE SCALE GENOMIC DNA]</scope>
    <source>
        <strain evidence="1">G859</strain>
        <tissue evidence="1">Whole worm</tissue>
    </source>
</reference>
<sequence length="110" mass="12053">CPLQITDKLARSVARCCPNLEKFCVSGCPLVSALSALALMESAFYRVTPMLTMHVEKTAFDVDQLNRFIHSPLFCGPNEWQLTPAAINLGYGKPAVLAEHKAAVCILIYV</sequence>
<gene>
    <name evidence="1" type="ORF">GCK32_021718</name>
</gene>
<protein>
    <submittedName>
        <fullName evidence="1">Uncharacterized protein</fullName>
    </submittedName>
</protein>
<feature type="non-terminal residue" evidence="1">
    <location>
        <position position="1"/>
    </location>
</feature>
<dbReference type="AlphaFoldDB" id="A0AAN8F4U1"/>
<evidence type="ECO:0000313" key="2">
    <source>
        <dbReference type="Proteomes" id="UP001331761"/>
    </source>
</evidence>
<keyword evidence="2" id="KW-1185">Reference proteome</keyword>
<accession>A0AAN8F4U1</accession>
<name>A0AAN8F4U1_TRICO</name>
<comment type="caution">
    <text evidence="1">The sequence shown here is derived from an EMBL/GenBank/DDBJ whole genome shotgun (WGS) entry which is preliminary data.</text>
</comment>
<proteinExistence type="predicted"/>
<evidence type="ECO:0000313" key="1">
    <source>
        <dbReference type="EMBL" id="KAK5973215.1"/>
    </source>
</evidence>
<dbReference type="EMBL" id="WIXE01015761">
    <property type="protein sequence ID" value="KAK5973215.1"/>
    <property type="molecule type" value="Genomic_DNA"/>
</dbReference>
<organism evidence="1 2">
    <name type="scientific">Trichostrongylus colubriformis</name>
    <name type="common">Black scour worm</name>
    <dbReference type="NCBI Taxonomy" id="6319"/>
    <lineage>
        <taxon>Eukaryota</taxon>
        <taxon>Metazoa</taxon>
        <taxon>Ecdysozoa</taxon>
        <taxon>Nematoda</taxon>
        <taxon>Chromadorea</taxon>
        <taxon>Rhabditida</taxon>
        <taxon>Rhabditina</taxon>
        <taxon>Rhabditomorpha</taxon>
        <taxon>Strongyloidea</taxon>
        <taxon>Trichostrongylidae</taxon>
        <taxon>Trichostrongylus</taxon>
    </lineage>
</organism>
<dbReference type="Proteomes" id="UP001331761">
    <property type="component" value="Unassembled WGS sequence"/>
</dbReference>